<reference evidence="1" key="1">
    <citation type="submission" date="2014-09" db="EMBL/GenBank/DDBJ databases">
        <authorList>
            <person name="Magalhaes I.L.F."/>
            <person name="Oliveira U."/>
            <person name="Santos F.R."/>
            <person name="Vidigal T.H.D.A."/>
            <person name="Brescovit A.D."/>
            <person name="Santos A.J."/>
        </authorList>
    </citation>
    <scope>NUCLEOTIDE SEQUENCE</scope>
    <source>
        <tissue evidence="1">Shoot tissue taken approximately 20 cm above the soil surface</tissue>
    </source>
</reference>
<dbReference type="PANTHER" id="PTHR33448">
    <property type="entry name" value="CHLOROPLAST PROTEIN HCF243-RELATED"/>
    <property type="match status" value="1"/>
</dbReference>
<protein>
    <submittedName>
        <fullName evidence="1">Uncharacterized protein</fullName>
    </submittedName>
</protein>
<dbReference type="AlphaFoldDB" id="A0A0A9GIV3"/>
<reference evidence="1" key="2">
    <citation type="journal article" date="2015" name="Data Brief">
        <title>Shoot transcriptome of the giant reed, Arundo donax.</title>
        <authorList>
            <person name="Barrero R.A."/>
            <person name="Guerrero F.D."/>
            <person name="Moolhuijzen P."/>
            <person name="Goolsby J.A."/>
            <person name="Tidwell J."/>
            <person name="Bellgard S.E."/>
            <person name="Bellgard M.I."/>
        </authorList>
    </citation>
    <scope>NUCLEOTIDE SEQUENCE</scope>
    <source>
        <tissue evidence="1">Shoot tissue taken approximately 20 cm above the soil surface</tissue>
    </source>
</reference>
<sequence>MLMRCRSAPAKGLARRLGGEAEECEDVKSAKKTPEEDKEESLVLMTNSPDFFKVSLDIAKETWIVGGDDAILRCRSWKR</sequence>
<proteinExistence type="predicted"/>
<accession>A0A0A9GIV3</accession>
<dbReference type="PANTHER" id="PTHR33448:SF2">
    <property type="entry name" value="OS02G0753400 PROTEIN"/>
    <property type="match status" value="1"/>
</dbReference>
<dbReference type="EMBL" id="GBRH01174537">
    <property type="protein sequence ID" value="JAE23359.1"/>
    <property type="molecule type" value="Transcribed_RNA"/>
</dbReference>
<name>A0A0A9GIV3_ARUDO</name>
<evidence type="ECO:0000313" key="1">
    <source>
        <dbReference type="EMBL" id="JAE23359.1"/>
    </source>
</evidence>
<organism evidence="1">
    <name type="scientific">Arundo donax</name>
    <name type="common">Giant reed</name>
    <name type="synonym">Donax arundinaceus</name>
    <dbReference type="NCBI Taxonomy" id="35708"/>
    <lineage>
        <taxon>Eukaryota</taxon>
        <taxon>Viridiplantae</taxon>
        <taxon>Streptophyta</taxon>
        <taxon>Embryophyta</taxon>
        <taxon>Tracheophyta</taxon>
        <taxon>Spermatophyta</taxon>
        <taxon>Magnoliopsida</taxon>
        <taxon>Liliopsida</taxon>
        <taxon>Poales</taxon>
        <taxon>Poaceae</taxon>
        <taxon>PACMAD clade</taxon>
        <taxon>Arundinoideae</taxon>
        <taxon>Arundineae</taxon>
        <taxon>Arundo</taxon>
    </lineage>
</organism>